<dbReference type="EMBL" id="QQXK01000017">
    <property type="protein sequence ID" value="RII41995.1"/>
    <property type="molecule type" value="Genomic_DNA"/>
</dbReference>
<evidence type="ECO:0000256" key="4">
    <source>
        <dbReference type="ARBA" id="ARBA00022679"/>
    </source>
</evidence>
<dbReference type="GO" id="GO:0016020">
    <property type="term" value="C:membrane"/>
    <property type="evidence" value="ECO:0007669"/>
    <property type="project" value="UniProtKB-SubCell"/>
</dbReference>
<feature type="domain" description="CinA C-terminal" evidence="15">
    <location>
        <begin position="242"/>
        <end position="363"/>
    </location>
</feature>
<keyword evidence="8 14" id="KW-0472">Membrane</keyword>
<evidence type="ECO:0000256" key="3">
    <source>
        <dbReference type="ARBA" id="ARBA00022516"/>
    </source>
</evidence>
<dbReference type="Pfam" id="PF02464">
    <property type="entry name" value="CinA"/>
    <property type="match status" value="1"/>
</dbReference>
<dbReference type="InterPro" id="IPR043130">
    <property type="entry name" value="CDP-OH_PTrfase_TM_dom"/>
</dbReference>
<keyword evidence="6 14" id="KW-1133">Transmembrane helix</keyword>
<dbReference type="PROSITE" id="PS00379">
    <property type="entry name" value="CDP_ALCOHOL_P_TRANSF"/>
    <property type="match status" value="1"/>
</dbReference>
<dbReference type="InterPro" id="IPR004570">
    <property type="entry name" value="Phosphatidylglycerol_P_synth"/>
</dbReference>
<dbReference type="GO" id="GO:0046474">
    <property type="term" value="P:glycerophospholipid biosynthetic process"/>
    <property type="evidence" value="ECO:0007669"/>
    <property type="project" value="TreeGrafter"/>
</dbReference>
<dbReference type="PANTHER" id="PTHR14269:SF52">
    <property type="entry name" value="PHOSPHATIDYLGLYCEROPHOSPHATE SYNTHASE-RELATED"/>
    <property type="match status" value="1"/>
</dbReference>
<dbReference type="EC" id="2.7.8.5" evidence="11"/>
<evidence type="ECO:0000256" key="8">
    <source>
        <dbReference type="ARBA" id="ARBA00023136"/>
    </source>
</evidence>
<feature type="transmembrane region" description="Helical" evidence="14">
    <location>
        <begin position="156"/>
        <end position="177"/>
    </location>
</feature>
<dbReference type="InterPro" id="IPR000462">
    <property type="entry name" value="CDP-OH_P_trans"/>
</dbReference>
<dbReference type="Gene3D" id="1.20.120.1760">
    <property type="match status" value="1"/>
</dbReference>
<evidence type="ECO:0000259" key="15">
    <source>
        <dbReference type="Pfam" id="PF02464"/>
    </source>
</evidence>
<evidence type="ECO:0000256" key="2">
    <source>
        <dbReference type="ARBA" id="ARBA00010441"/>
    </source>
</evidence>
<dbReference type="InterPro" id="IPR048254">
    <property type="entry name" value="CDP_ALCOHOL_P_TRANSF_CS"/>
</dbReference>
<dbReference type="AlphaFoldDB" id="A0A399J8X0"/>
<evidence type="ECO:0000256" key="5">
    <source>
        <dbReference type="ARBA" id="ARBA00022692"/>
    </source>
</evidence>
<dbReference type="SUPFAM" id="SSF142433">
    <property type="entry name" value="CinA-like"/>
    <property type="match status" value="1"/>
</dbReference>
<evidence type="ECO:0000256" key="6">
    <source>
        <dbReference type="ARBA" id="ARBA00022989"/>
    </source>
</evidence>
<name>A0A399J8X0_9MICC</name>
<dbReference type="Proteomes" id="UP000265419">
    <property type="component" value="Unassembled WGS sequence"/>
</dbReference>
<protein>
    <recommendedName>
        <fullName evidence="11">CDP-diacylglycerol--glycerol-3-phosphate 3-phosphatidyltransferase</fullName>
        <ecNumber evidence="11">2.7.8.5</ecNumber>
    </recommendedName>
</protein>
<feature type="transmembrane region" description="Helical" evidence="14">
    <location>
        <begin position="12"/>
        <end position="32"/>
    </location>
</feature>
<comment type="subcellular location">
    <subcellularLocation>
        <location evidence="1">Membrane</location>
        <topology evidence="1">Multi-pass membrane protein</topology>
    </subcellularLocation>
</comment>
<feature type="transmembrane region" description="Helical" evidence="14">
    <location>
        <begin position="39"/>
        <end position="55"/>
    </location>
</feature>
<dbReference type="NCBIfam" id="TIGR00560">
    <property type="entry name" value="pgsA"/>
    <property type="match status" value="1"/>
</dbReference>
<keyword evidence="4 12" id="KW-0808">Transferase</keyword>
<evidence type="ECO:0000256" key="12">
    <source>
        <dbReference type="RuleBase" id="RU003750"/>
    </source>
</evidence>
<evidence type="ECO:0000256" key="10">
    <source>
        <dbReference type="ARBA" id="ARBA00023264"/>
    </source>
</evidence>
<dbReference type="InterPro" id="IPR036653">
    <property type="entry name" value="CinA-like_C"/>
</dbReference>
<keyword evidence="17" id="KW-1185">Reference proteome</keyword>
<keyword evidence="3" id="KW-0444">Lipid biosynthesis</keyword>
<keyword evidence="10" id="KW-1208">Phospholipid metabolism</keyword>
<dbReference type="UniPathway" id="UPA00085"/>
<evidence type="ECO:0000256" key="11">
    <source>
        <dbReference type="NCBIfam" id="TIGR00560"/>
    </source>
</evidence>
<dbReference type="Pfam" id="PF01066">
    <property type="entry name" value="CDP-OH_P_transf"/>
    <property type="match status" value="1"/>
</dbReference>
<proteinExistence type="inferred from homology"/>
<evidence type="ECO:0000256" key="9">
    <source>
        <dbReference type="ARBA" id="ARBA00023209"/>
    </source>
</evidence>
<dbReference type="PANTHER" id="PTHR14269">
    <property type="entry name" value="CDP-DIACYLGLYCEROL--GLYCEROL-3-PHOSPHATE 3-PHOSPHATIDYLTRANSFERASE-RELATED"/>
    <property type="match status" value="1"/>
</dbReference>
<evidence type="ECO:0000256" key="13">
    <source>
        <dbReference type="SAM" id="MobiDB-lite"/>
    </source>
</evidence>
<evidence type="ECO:0000313" key="16">
    <source>
        <dbReference type="EMBL" id="RII41995.1"/>
    </source>
</evidence>
<reference evidence="16 17" key="1">
    <citation type="submission" date="2018-07" db="EMBL/GenBank/DDBJ databases">
        <title>Arthrobacter sp. nov., isolated from raw cow's milk with high bacterial count.</title>
        <authorList>
            <person name="Hahne J."/>
            <person name="Isele D."/>
            <person name="Lipski A."/>
        </authorList>
    </citation>
    <scope>NUCLEOTIDE SEQUENCE [LARGE SCALE GENOMIC DNA]</scope>
    <source>
        <strain evidence="16 17">JZ R-35</strain>
    </source>
</reference>
<feature type="region of interest" description="Disordered" evidence="13">
    <location>
        <begin position="379"/>
        <end position="404"/>
    </location>
</feature>
<dbReference type="NCBIfam" id="TIGR00199">
    <property type="entry name" value="PncC_domain"/>
    <property type="match status" value="1"/>
</dbReference>
<keyword evidence="9" id="KW-0594">Phospholipid biosynthesis</keyword>
<sequence length="451" mass="46118">MTEQAPAPAWNIANVLTGVRIVLIPVFVAFMLMDAQSYGLWRWLAVLVFAVAVYTDKLDGDIARARGLVTSFGKIADPIADKLLMGTALVLLSALGELTWWITGIILVREIGITVMRFWVIRWGVIAASAGGKIKTVTQALGTFILLLPWTPQHLWLTWIGWVIVGIAAAITLYSAIDYVRQAAALYRGHQAKLAGAGQASGADQADAAGTAEGGGRRARRRSGVSLAPGSPAAVLQSECAPLARELVTRAGAAGLTVATAESLTAGLVAATIADVPGASAVLRGGVVSYAVEVKASVLGVDAAWLAEHGPVDPRVAEEMAAGAARVCDADLGVSTTGVAGPEPHGGRAVGTVYLGVAVRGSREESPVVPAPVAAALDPTSAPDAGRGAVPGTVASADGAANGGHAVTGPDARWCRGTAGHALEVFPGDRDAVRWAAVKAALELLLSKIPA</sequence>
<evidence type="ECO:0000256" key="14">
    <source>
        <dbReference type="SAM" id="Phobius"/>
    </source>
</evidence>
<organism evidence="16 17">
    <name type="scientific">Galactobacter valiniphilus</name>
    <dbReference type="NCBI Taxonomy" id="2676122"/>
    <lineage>
        <taxon>Bacteria</taxon>
        <taxon>Bacillati</taxon>
        <taxon>Actinomycetota</taxon>
        <taxon>Actinomycetes</taxon>
        <taxon>Micrococcales</taxon>
        <taxon>Micrococcaceae</taxon>
        <taxon>Galactobacter</taxon>
    </lineage>
</organism>
<feature type="transmembrane region" description="Helical" evidence="14">
    <location>
        <begin position="83"/>
        <end position="108"/>
    </location>
</feature>
<dbReference type="GO" id="GO:0008444">
    <property type="term" value="F:CDP-diacylglycerol-glycerol-3-phosphate 3-phosphatidyltransferase activity"/>
    <property type="evidence" value="ECO:0007669"/>
    <property type="project" value="UniProtKB-UniRule"/>
</dbReference>
<gene>
    <name evidence="16" type="primary">pgsA</name>
    <name evidence="16" type="ORF">DWB68_09425</name>
</gene>
<keyword evidence="5 14" id="KW-0812">Transmembrane</keyword>
<evidence type="ECO:0000256" key="1">
    <source>
        <dbReference type="ARBA" id="ARBA00004141"/>
    </source>
</evidence>
<accession>A0A399J8X0</accession>
<keyword evidence="7" id="KW-0443">Lipid metabolism</keyword>
<comment type="caution">
    <text evidence="16">The sequence shown here is derived from an EMBL/GenBank/DDBJ whole genome shotgun (WGS) entry which is preliminary data.</text>
</comment>
<dbReference type="InterPro" id="IPR008136">
    <property type="entry name" value="CinA_C"/>
</dbReference>
<dbReference type="InterPro" id="IPR050324">
    <property type="entry name" value="CDP-alcohol_PTase-I"/>
</dbReference>
<comment type="similarity">
    <text evidence="2 12">Belongs to the CDP-alcohol phosphatidyltransferase class-I family.</text>
</comment>
<evidence type="ECO:0000256" key="7">
    <source>
        <dbReference type="ARBA" id="ARBA00023098"/>
    </source>
</evidence>
<feature type="transmembrane region" description="Helical" evidence="14">
    <location>
        <begin position="120"/>
        <end position="150"/>
    </location>
</feature>
<dbReference type="Gene3D" id="3.90.950.20">
    <property type="entry name" value="CinA-like"/>
    <property type="match status" value="1"/>
</dbReference>
<feature type="region of interest" description="Disordered" evidence="13">
    <location>
        <begin position="205"/>
        <end position="230"/>
    </location>
</feature>
<evidence type="ECO:0000313" key="17">
    <source>
        <dbReference type="Proteomes" id="UP000265419"/>
    </source>
</evidence>